<dbReference type="GO" id="GO:0004386">
    <property type="term" value="F:helicase activity"/>
    <property type="evidence" value="ECO:0007669"/>
    <property type="project" value="UniProtKB-KW"/>
</dbReference>
<dbReference type="SUPFAM" id="SSF54001">
    <property type="entry name" value="Cysteine proteinases"/>
    <property type="match status" value="1"/>
</dbReference>
<reference evidence="3 4" key="1">
    <citation type="submission" date="2024-02" db="EMBL/GenBank/DDBJ databases">
        <authorList>
            <person name="Chen Y."/>
            <person name="Shah S."/>
            <person name="Dougan E. K."/>
            <person name="Thang M."/>
            <person name="Chan C."/>
        </authorList>
    </citation>
    <scope>NUCLEOTIDE SEQUENCE [LARGE SCALE GENOMIC DNA]</scope>
</reference>
<evidence type="ECO:0000259" key="2">
    <source>
        <dbReference type="PROSITE" id="PS50802"/>
    </source>
</evidence>
<dbReference type="EMBL" id="CAXAMM010037180">
    <property type="protein sequence ID" value="CAK9076797.1"/>
    <property type="molecule type" value="Genomic_DNA"/>
</dbReference>
<accession>A0ABP0PL94</accession>
<feature type="region of interest" description="Disordered" evidence="1">
    <location>
        <begin position="1234"/>
        <end position="1253"/>
    </location>
</feature>
<dbReference type="Pfam" id="PF20209">
    <property type="entry name" value="DUF6570"/>
    <property type="match status" value="1"/>
</dbReference>
<dbReference type="Proteomes" id="UP001642464">
    <property type="component" value="Unassembled WGS sequence"/>
</dbReference>
<keyword evidence="3" id="KW-0378">Hydrolase</keyword>
<name>A0ABP0PL94_9DINO</name>
<evidence type="ECO:0000313" key="4">
    <source>
        <dbReference type="Proteomes" id="UP001642464"/>
    </source>
</evidence>
<comment type="caution">
    <text evidence="3">The sequence shown here is derived from an EMBL/GenBank/DDBJ whole genome shotgun (WGS) entry which is preliminary data.</text>
</comment>
<sequence>MAANTTPVKIMCVVKVAGDGNCLFHALALHESIAGPELKTEVIDFMEVLAEDDPALRTTWAEEANYLRSDDTHWGGQMAIVAYSAMRQKRVIVHEKPEGGDVNVAEHSHPSVASQDGVETIHVLYNGVDHYDALLEIEDASGFPPAWPQPPPPQYVKVLEIVNPILRMLVQPTPAEEDFPLLRAPSEAAVHQRSSKFKAPKPKKGAGKSKASTPKQAEAAAPKAGDMPLPPQEPEADLLQDLSDCAVAAQSNHPHRLVEDLIKDLAYRCIRENPTMPPDATLADKDAGRLWPRTFCAFKGCSWAEQDGPEDALHSHLKRAHCDDLQNISRHMLRRDAEDALFSVYSAAVAERCRTEAPLAGASFDRKALKSFADATAGEQVESLICMCCGGVYPYVAEIADKGDIQWYKPLQRESPGEELKFFDLPFARVQDLIGLEAYLDKYDLINDRTGSKLSDHESFEDWTLKLGDKALLCCPDHRCRAQPAHATDKVLACEECEVPVCRQCHEDLTKAKLPRLSYANEMFTGYGLKRIYTDKVTAMELICASPALTSMILMSMESKHRAHSKTSAFDEQAHMARHRYGARGNVITFPLPTEEILRTLNEFLDSDEASPPLPRSGQQLGDVVRVILRTNKDGHTSEEDIKTLIHQANVRREVVVNLILDMKKLGHLAFAGIEEEVVRRNAAALPEDGIPPEVYQVIQEVSNAKDSLQPQKAATPTDGMHTDIVEAGVSLFVEASPLRGNKTFLAEGQSLHQAHEVQAAALQDLRENMMSEADRAASERALEIRTGNKLLDQFESYYWCVAFCFLFPYATAGPDVQKVSGQHEDGSKYSRRKACDPHAPEVGVEAWGAAMQRQVASQFRRDWNFPPTLWNYLFRTKINLQQNSHIFSVPNPPRRQLQKTELEPHAAVCCYRYVDVNGDEKAVNGDFTKLRYVPNLSPAALKVLSNTEARTRSVPGTHEIRKIMRHQTHSYRVKYGLACFFTFSPAERDTTIMLRMARARQSDPALLHDKAKALYQRQCPPLDVDFIQLSPAALAEALPDYEERKAILARDPLACLNGFLTLVGLAFRHIFGIRLCPRCPDCAQSGRPCTDAFGSNATAAGGVFGRFDAAYGSLECQKNGAYRLHGQFFLQCYHQFNPLSELVKLGREPMLELLRKYSDYSAYVTRKVYSDPEEWSNERDALESEWPEYKNSSLMLSRPSYQKDSASPAEEWLHAYLETDVEALQKHKQHHVHMPDENGTRQPLQHCQDPKDKRKCKSFFPRDAWLTSSAILICSGLAAEMGMPCKGKRSMVGMPWGLAMRPTSMETTRPSLRACAAMEMFNYHFASPSHQRRMTAAATNNATRRCRFGHWLGTRRSPNLLRWATSATTDASASRLPLVRRMNGSKAKENSTWIWQANLPATWAPE</sequence>
<keyword evidence="3" id="KW-0067">ATP-binding</keyword>
<organism evidence="3 4">
    <name type="scientific">Durusdinium trenchii</name>
    <dbReference type="NCBI Taxonomy" id="1381693"/>
    <lineage>
        <taxon>Eukaryota</taxon>
        <taxon>Sar</taxon>
        <taxon>Alveolata</taxon>
        <taxon>Dinophyceae</taxon>
        <taxon>Suessiales</taxon>
        <taxon>Symbiodiniaceae</taxon>
        <taxon>Durusdinium</taxon>
    </lineage>
</organism>
<dbReference type="InterPro" id="IPR038765">
    <property type="entry name" value="Papain-like_cys_pep_sf"/>
</dbReference>
<proteinExistence type="predicted"/>
<dbReference type="CDD" id="cd22744">
    <property type="entry name" value="OTU"/>
    <property type="match status" value="1"/>
</dbReference>
<feature type="compositionally biased region" description="Basic residues" evidence="1">
    <location>
        <begin position="193"/>
        <end position="207"/>
    </location>
</feature>
<dbReference type="InterPro" id="IPR003323">
    <property type="entry name" value="OTU_dom"/>
</dbReference>
<gene>
    <name evidence="3" type="ORF">SCF082_LOCUS36957</name>
</gene>
<keyword evidence="3" id="KW-0347">Helicase</keyword>
<protein>
    <submittedName>
        <fullName evidence="3">ATP-dependent DNA helicase</fullName>
    </submittedName>
</protein>
<feature type="region of interest" description="Disordered" evidence="1">
    <location>
        <begin position="186"/>
        <end position="234"/>
    </location>
</feature>
<feature type="domain" description="OTU" evidence="2">
    <location>
        <begin position="11"/>
        <end position="137"/>
    </location>
</feature>
<evidence type="ECO:0000313" key="3">
    <source>
        <dbReference type="EMBL" id="CAK9076797.1"/>
    </source>
</evidence>
<keyword evidence="3" id="KW-0547">Nucleotide-binding</keyword>
<dbReference type="PROSITE" id="PS50802">
    <property type="entry name" value="OTU"/>
    <property type="match status" value="1"/>
</dbReference>
<dbReference type="InterPro" id="IPR046700">
    <property type="entry name" value="DUF6570"/>
</dbReference>
<keyword evidence="4" id="KW-1185">Reference proteome</keyword>
<dbReference type="Gene3D" id="3.90.70.80">
    <property type="match status" value="1"/>
</dbReference>
<evidence type="ECO:0000256" key="1">
    <source>
        <dbReference type="SAM" id="MobiDB-lite"/>
    </source>
</evidence>